<dbReference type="AlphaFoldDB" id="A0A948TET4"/>
<accession>A0A948TET4</accession>
<reference evidence="2" key="1">
    <citation type="journal article" date="2021" name="PeerJ">
        <title>Extensive microbial diversity within the chicken gut microbiome revealed by metagenomics and culture.</title>
        <authorList>
            <person name="Gilroy R."/>
            <person name="Ravi A."/>
            <person name="Getino M."/>
            <person name="Pursley I."/>
            <person name="Horton D.L."/>
            <person name="Alikhan N.F."/>
            <person name="Baker D."/>
            <person name="Gharbi K."/>
            <person name="Hall N."/>
            <person name="Watson M."/>
            <person name="Adriaenssens E.M."/>
            <person name="Foster-Nyarko E."/>
            <person name="Jarju S."/>
            <person name="Secka A."/>
            <person name="Antonio M."/>
            <person name="Oren A."/>
            <person name="Chaudhuri R.R."/>
            <person name="La Ragione R."/>
            <person name="Hildebrand F."/>
            <person name="Pallen M.J."/>
        </authorList>
    </citation>
    <scope>NUCLEOTIDE SEQUENCE</scope>
    <source>
        <strain evidence="2">378</strain>
    </source>
</reference>
<organism evidence="2 3">
    <name type="scientific">Candidatus Anaerobiospirillum pullicola</name>
    <dbReference type="NCBI Taxonomy" id="2838451"/>
    <lineage>
        <taxon>Bacteria</taxon>
        <taxon>Pseudomonadati</taxon>
        <taxon>Pseudomonadota</taxon>
        <taxon>Gammaproteobacteria</taxon>
        <taxon>Aeromonadales</taxon>
        <taxon>Succinivibrionaceae</taxon>
        <taxon>Anaerobiospirillum</taxon>
    </lineage>
</organism>
<feature type="compositionally biased region" description="Basic residues" evidence="1">
    <location>
        <begin position="1"/>
        <end position="12"/>
    </location>
</feature>
<evidence type="ECO:0000313" key="3">
    <source>
        <dbReference type="Proteomes" id="UP000733611"/>
    </source>
</evidence>
<dbReference type="Proteomes" id="UP000733611">
    <property type="component" value="Unassembled WGS sequence"/>
</dbReference>
<evidence type="ECO:0000313" key="2">
    <source>
        <dbReference type="EMBL" id="MBU3843574.1"/>
    </source>
</evidence>
<sequence length="519" mass="59931">MSSKARGHKPPKSAKQTQLSSKQLEANALSAEKAQETAAQAEQVFNLKLATLDMLQPKYHAVKELQTIRELQHRFFACFKQESELISFLSKFMHANYDFAQDKGWALRQKKLLCLDFSTTGLILISGYFQGFYKFSDLIAMADKNLEQRVALHTLFPLTLPFTQPYMAMPILSTWLTVMLCAQIDPQTYQNDQATLRQNFIRLLDILKLLQPCAYGTILHYDKISELTEDGVIKKVFNTPRFDLISFVGSDLTLATAESIFEFERPLPLNLVDCTNKRDLFYLFEKRVTSEGEAMHQLIAALKENGQNMSRVLFWVWHKPTSDQISKAILEAGANYLFFMTEADFPNLDEALTLNELGQLFYKWRHCFADLNEFASFTQQPVENFPLLRKLKFKFVTSLDLNKEDNAEKLYCAIDEVDLGIKKYLANIKTAKFGDNMDACVTLYSLLSGLSTVRQDFQDFVLAQLHQSEQLAYAQEMCQERKVKRRISAERISVSYVLKVPELFWHFFGKFMQAYYFTE</sequence>
<proteinExistence type="predicted"/>
<gene>
    <name evidence="2" type="ORF">H9847_01685</name>
</gene>
<dbReference type="EMBL" id="JAHLFE010000031">
    <property type="protein sequence ID" value="MBU3843574.1"/>
    <property type="molecule type" value="Genomic_DNA"/>
</dbReference>
<protein>
    <submittedName>
        <fullName evidence="2">Uncharacterized protein</fullName>
    </submittedName>
</protein>
<comment type="caution">
    <text evidence="2">The sequence shown here is derived from an EMBL/GenBank/DDBJ whole genome shotgun (WGS) entry which is preliminary data.</text>
</comment>
<reference evidence="2" key="2">
    <citation type="submission" date="2021-04" db="EMBL/GenBank/DDBJ databases">
        <authorList>
            <person name="Gilroy R."/>
        </authorList>
    </citation>
    <scope>NUCLEOTIDE SEQUENCE</scope>
    <source>
        <strain evidence="2">378</strain>
    </source>
</reference>
<feature type="region of interest" description="Disordered" evidence="1">
    <location>
        <begin position="1"/>
        <end position="22"/>
    </location>
</feature>
<name>A0A948TET4_9GAMM</name>
<evidence type="ECO:0000256" key="1">
    <source>
        <dbReference type="SAM" id="MobiDB-lite"/>
    </source>
</evidence>